<accession>A0A9W9MY45</accession>
<dbReference type="InterPro" id="IPR032042">
    <property type="entry name" value="POT1PC"/>
</dbReference>
<dbReference type="Gene3D" id="2.40.50.140">
    <property type="entry name" value="Nucleic acid-binding proteins"/>
    <property type="match status" value="2"/>
</dbReference>
<dbReference type="Pfam" id="PF02765">
    <property type="entry name" value="POT1"/>
    <property type="match status" value="1"/>
</dbReference>
<evidence type="ECO:0000313" key="12">
    <source>
        <dbReference type="Proteomes" id="UP001150942"/>
    </source>
</evidence>
<keyword evidence="7" id="KW-0238">DNA-binding</keyword>
<dbReference type="InterPro" id="IPR028389">
    <property type="entry name" value="POT1"/>
</dbReference>
<dbReference type="AlphaFoldDB" id="A0A9W9MY45"/>
<dbReference type="Proteomes" id="UP001150942">
    <property type="component" value="Unassembled WGS sequence"/>
</dbReference>
<keyword evidence="12" id="KW-1185">Reference proteome</keyword>
<evidence type="ECO:0000259" key="10">
    <source>
        <dbReference type="SMART" id="SM00976"/>
    </source>
</evidence>
<evidence type="ECO:0000256" key="2">
    <source>
        <dbReference type="ARBA" id="ARBA00004574"/>
    </source>
</evidence>
<dbReference type="GO" id="GO:0032210">
    <property type="term" value="P:regulation of telomere maintenance via telomerase"/>
    <property type="evidence" value="ECO:0007669"/>
    <property type="project" value="TreeGrafter"/>
</dbReference>
<evidence type="ECO:0000256" key="9">
    <source>
        <dbReference type="SAM" id="MobiDB-lite"/>
    </source>
</evidence>
<feature type="compositionally biased region" description="Polar residues" evidence="9">
    <location>
        <begin position="151"/>
        <end position="170"/>
    </location>
</feature>
<dbReference type="FunFam" id="2.40.50.140:FF:000303">
    <property type="entry name" value="Protection of telomeres protein 1"/>
    <property type="match status" value="1"/>
</dbReference>
<dbReference type="SMART" id="SM00976">
    <property type="entry name" value="Telo_bind"/>
    <property type="match status" value="1"/>
</dbReference>
<evidence type="ECO:0000256" key="6">
    <source>
        <dbReference type="ARBA" id="ARBA00022895"/>
    </source>
</evidence>
<dbReference type="OrthoDB" id="2186770at2759"/>
<comment type="subcellular location">
    <subcellularLocation>
        <location evidence="2">Chromosome</location>
        <location evidence="2">Telomere</location>
    </subcellularLocation>
    <subcellularLocation>
        <location evidence="1">Nucleus</location>
    </subcellularLocation>
</comment>
<dbReference type="InterPro" id="IPR011564">
    <property type="entry name" value="Telomer_end-bd_POT1/Cdc13"/>
</dbReference>
<dbReference type="GO" id="GO:0010521">
    <property type="term" value="F:telomerase inhibitor activity"/>
    <property type="evidence" value="ECO:0007669"/>
    <property type="project" value="TreeGrafter"/>
</dbReference>
<keyword evidence="8" id="KW-0539">Nucleus</keyword>
<feature type="region of interest" description="Disordered" evidence="9">
    <location>
        <begin position="148"/>
        <end position="171"/>
    </location>
</feature>
<evidence type="ECO:0000256" key="7">
    <source>
        <dbReference type="ARBA" id="ARBA00023125"/>
    </source>
</evidence>
<keyword evidence="6" id="KW-0779">Telomere</keyword>
<organism evidence="11 12">
    <name type="scientific">Penicillium cf. viridicatum</name>
    <dbReference type="NCBI Taxonomy" id="2972119"/>
    <lineage>
        <taxon>Eukaryota</taxon>
        <taxon>Fungi</taxon>
        <taxon>Dikarya</taxon>
        <taxon>Ascomycota</taxon>
        <taxon>Pezizomycotina</taxon>
        <taxon>Eurotiomycetes</taxon>
        <taxon>Eurotiomycetidae</taxon>
        <taxon>Eurotiales</taxon>
        <taxon>Aspergillaceae</taxon>
        <taxon>Penicillium</taxon>
    </lineage>
</organism>
<dbReference type="Pfam" id="PF16686">
    <property type="entry name" value="POT1PC"/>
    <property type="match status" value="1"/>
</dbReference>
<protein>
    <recommendedName>
        <fullName evidence="4">Protection of telomeres protein 1</fullName>
    </recommendedName>
</protein>
<dbReference type="EMBL" id="JAPQKQ010000002">
    <property type="protein sequence ID" value="KAJ5209695.1"/>
    <property type="molecule type" value="Genomic_DNA"/>
</dbReference>
<evidence type="ECO:0000256" key="1">
    <source>
        <dbReference type="ARBA" id="ARBA00004123"/>
    </source>
</evidence>
<reference evidence="11" key="1">
    <citation type="submission" date="2022-11" db="EMBL/GenBank/DDBJ databases">
        <authorList>
            <person name="Petersen C."/>
        </authorList>
    </citation>
    <scope>NUCLEOTIDE SEQUENCE</scope>
    <source>
        <strain evidence="11">IBT 20477</strain>
    </source>
</reference>
<dbReference type="GO" id="GO:0000783">
    <property type="term" value="C:nuclear telomere cap complex"/>
    <property type="evidence" value="ECO:0007669"/>
    <property type="project" value="TreeGrafter"/>
</dbReference>
<evidence type="ECO:0000256" key="4">
    <source>
        <dbReference type="ARBA" id="ARBA00015253"/>
    </source>
</evidence>
<gene>
    <name evidence="11" type="ORF">N7449_004074</name>
</gene>
<evidence type="ECO:0000256" key="8">
    <source>
        <dbReference type="ARBA" id="ARBA00023242"/>
    </source>
</evidence>
<dbReference type="PANTHER" id="PTHR14513">
    <property type="entry name" value="PROTECTION OF TELOMERES 1"/>
    <property type="match status" value="1"/>
</dbReference>
<proteinExistence type="inferred from homology"/>
<dbReference type="CDD" id="cd04497">
    <property type="entry name" value="hPOT1_OB1_like"/>
    <property type="match status" value="1"/>
</dbReference>
<sequence>MASGDLVDITTACSSQGSFNVLGVVVDTLPLFRTRGSSACITFTLKDFDFDGPTWQGGLKVKYFNDDESHLPNIKLNDVVLLRNVRVTIYQNKPTGVVSQQSQVSWVIFRPEPSLSSSPFIISGPIPFEPSLKEKDQAQSLLDRVSAEGISAQQPTPSSVPTVRQSSHVQASALAPKSGGLPCVPIRSAKVRLLCQLLGQVVTLNTYDSEKCQLYLTDFTENEELVNYKKPGEDDDESGPEGDRFNYVQKTKNWPGPWGKLTIQVTLWEPHATYAREHLKAGDITLLTYARIKEGRGGLEASVHEDRRSPEKIHVQKMDDRSDERVQELMNPSRIKLNQHVKTRNYTVPTLPLEKILLAETHMNNAPGGVVYQLPFQNVNYHSQVRVVDFFPPRVEDFAVQTSSAPLFGNQNGATEPKFGWEWRFCLLVEGVEPKPSKQQPREVMKLYVCGQDGDCLLDDDAFNLRGNPRRLEAIKEKLFLLWGNLEEEKSKAMASGQQSWGPVKSCPFECCIKEYGVQCTHDKDPNVMDVDGEVCAHLGCFGWERRFAMFGTTIHT</sequence>
<dbReference type="GO" id="GO:0098505">
    <property type="term" value="F:G-rich strand telomeric DNA binding"/>
    <property type="evidence" value="ECO:0007669"/>
    <property type="project" value="TreeGrafter"/>
</dbReference>
<feature type="domain" description="Telomeric single stranded DNA binding POT1/Cdc13" evidence="10">
    <location>
        <begin position="6"/>
        <end position="146"/>
    </location>
</feature>
<evidence type="ECO:0000313" key="11">
    <source>
        <dbReference type="EMBL" id="KAJ5209695.1"/>
    </source>
</evidence>
<reference evidence="11" key="2">
    <citation type="journal article" date="2023" name="IMA Fungus">
        <title>Comparative genomic study of the Penicillium genus elucidates a diverse pangenome and 15 lateral gene transfer events.</title>
        <authorList>
            <person name="Petersen C."/>
            <person name="Sorensen T."/>
            <person name="Nielsen M.R."/>
            <person name="Sondergaard T.E."/>
            <person name="Sorensen J.L."/>
            <person name="Fitzpatrick D.A."/>
            <person name="Frisvad J.C."/>
            <person name="Nielsen K.L."/>
        </authorList>
    </citation>
    <scope>NUCLEOTIDE SEQUENCE</scope>
    <source>
        <strain evidence="11">IBT 20477</strain>
    </source>
</reference>
<evidence type="ECO:0000256" key="3">
    <source>
        <dbReference type="ARBA" id="ARBA00008442"/>
    </source>
</evidence>
<dbReference type="GO" id="GO:0016233">
    <property type="term" value="P:telomere capping"/>
    <property type="evidence" value="ECO:0007669"/>
    <property type="project" value="TreeGrafter"/>
</dbReference>
<dbReference type="SUPFAM" id="SSF50249">
    <property type="entry name" value="Nucleic acid-binding proteins"/>
    <property type="match status" value="2"/>
</dbReference>
<keyword evidence="5" id="KW-0158">Chromosome</keyword>
<dbReference type="InterPro" id="IPR012340">
    <property type="entry name" value="NA-bd_OB-fold"/>
</dbReference>
<comment type="similarity">
    <text evidence="3">Belongs to the telombin family.</text>
</comment>
<evidence type="ECO:0000256" key="5">
    <source>
        <dbReference type="ARBA" id="ARBA00022454"/>
    </source>
</evidence>
<dbReference type="PANTHER" id="PTHR14513:SF0">
    <property type="entry name" value="PROTECTION OF TELOMERES PROTEIN 1"/>
    <property type="match status" value="1"/>
</dbReference>
<comment type="caution">
    <text evidence="11">The sequence shown here is derived from an EMBL/GenBank/DDBJ whole genome shotgun (WGS) entry which is preliminary data.</text>
</comment>
<name>A0A9W9MY45_9EURO</name>